<dbReference type="Pfam" id="PF12323">
    <property type="entry name" value="HTH_OrfB_IS605"/>
    <property type="match status" value="1"/>
</dbReference>
<comment type="similarity">
    <text evidence="2">In the N-terminal section; belongs to the transposase 2 family.</text>
</comment>
<accession>A0A6B1F9B8</accession>
<evidence type="ECO:0000313" key="11">
    <source>
        <dbReference type="EMBL" id="MYG37824.1"/>
    </source>
</evidence>
<evidence type="ECO:0000256" key="4">
    <source>
        <dbReference type="ARBA" id="ARBA00022723"/>
    </source>
</evidence>
<evidence type="ECO:0000259" key="9">
    <source>
        <dbReference type="Pfam" id="PF07282"/>
    </source>
</evidence>
<protein>
    <submittedName>
        <fullName evidence="11">IS200/IS605 family element transposase accessory protein TnpB</fullName>
    </submittedName>
</protein>
<dbReference type="NCBIfam" id="TIGR01766">
    <property type="entry name" value="IS200/IS605 family accessory protein TnpB-like domain"/>
    <property type="match status" value="1"/>
</dbReference>
<evidence type="ECO:0000256" key="2">
    <source>
        <dbReference type="ARBA" id="ARBA00011044"/>
    </source>
</evidence>
<evidence type="ECO:0000259" key="8">
    <source>
        <dbReference type="Pfam" id="PF01385"/>
    </source>
</evidence>
<dbReference type="PANTHER" id="PTHR30405">
    <property type="entry name" value="TRANSPOSASE"/>
    <property type="match status" value="1"/>
</dbReference>
<keyword evidence="3" id="KW-0815">Transposition</keyword>
<feature type="domain" description="Probable transposase IS891/IS1136/IS1341" evidence="8">
    <location>
        <begin position="173"/>
        <end position="290"/>
    </location>
</feature>
<feature type="domain" description="Transposase putative helix-turn-helix" evidence="10">
    <location>
        <begin position="8"/>
        <end position="51"/>
    </location>
</feature>
<dbReference type="InterPro" id="IPR021027">
    <property type="entry name" value="Transposase_put_HTH"/>
</dbReference>
<dbReference type="EMBL" id="VYDO01000080">
    <property type="protein sequence ID" value="MYG37824.1"/>
    <property type="molecule type" value="Genomic_DNA"/>
</dbReference>
<evidence type="ECO:0000256" key="6">
    <source>
        <dbReference type="ARBA" id="ARBA00023125"/>
    </source>
</evidence>
<proteinExistence type="inferred from homology"/>
<keyword evidence="6" id="KW-0238">DNA-binding</keyword>
<evidence type="ECO:0000256" key="7">
    <source>
        <dbReference type="ARBA" id="ARBA00023172"/>
    </source>
</evidence>
<dbReference type="Pfam" id="PF07282">
    <property type="entry name" value="Cas12f1-like_TNB"/>
    <property type="match status" value="1"/>
</dbReference>
<dbReference type="NCBIfam" id="NF040570">
    <property type="entry name" value="guided_TnpB"/>
    <property type="match status" value="1"/>
</dbReference>
<evidence type="ECO:0000256" key="3">
    <source>
        <dbReference type="ARBA" id="ARBA00022578"/>
    </source>
</evidence>
<dbReference type="GO" id="GO:0006310">
    <property type="term" value="P:DNA recombination"/>
    <property type="evidence" value="ECO:0007669"/>
    <property type="project" value="UniProtKB-KW"/>
</dbReference>
<comment type="caution">
    <text evidence="11">The sequence shown here is derived from an EMBL/GenBank/DDBJ whole genome shotgun (WGS) entry which is preliminary data.</text>
</comment>
<gene>
    <name evidence="11" type="ORF">F4162_02180</name>
</gene>
<keyword evidence="4" id="KW-0479">Metal-binding</keyword>
<dbReference type="AlphaFoldDB" id="A0A6B1F9B8"/>
<name>A0A6B1F9B8_9SYNE</name>
<dbReference type="InterPro" id="IPR051399">
    <property type="entry name" value="RNA-guided_DNA_endo/Transpos"/>
</dbReference>
<dbReference type="InterPro" id="IPR001959">
    <property type="entry name" value="Transposase"/>
</dbReference>
<reference evidence="11" key="1">
    <citation type="submission" date="2019-09" db="EMBL/GenBank/DDBJ databases">
        <title>Characterisation of the sponge microbiome using genome-centric metagenomics.</title>
        <authorList>
            <person name="Engelberts J.P."/>
            <person name="Robbins S.J."/>
            <person name="De Goeij J.M."/>
            <person name="Aranda M."/>
            <person name="Bell S.C."/>
            <person name="Webster N.S."/>
        </authorList>
    </citation>
    <scope>NUCLEOTIDE SEQUENCE</scope>
    <source>
        <strain evidence="11">SB0676_bin_10</strain>
    </source>
</reference>
<evidence type="ECO:0000256" key="1">
    <source>
        <dbReference type="ARBA" id="ARBA00008761"/>
    </source>
</evidence>
<keyword evidence="7" id="KW-0233">DNA recombination</keyword>
<dbReference type="GO" id="GO:0046872">
    <property type="term" value="F:metal ion binding"/>
    <property type="evidence" value="ECO:0007669"/>
    <property type="project" value="UniProtKB-KW"/>
</dbReference>
<comment type="similarity">
    <text evidence="1">In the C-terminal section; belongs to the transposase 35 family.</text>
</comment>
<dbReference type="InterPro" id="IPR010095">
    <property type="entry name" value="Cas12f1-like_TNB"/>
</dbReference>
<sequence length="408" mass="45507">MGLTGHTLRYRYRLYSHPHHKAALARAFGCARVVWNDALALCQRLYKRGEKYLGVAELQKRCITQAKQSPERSWLAEVSNVPLVQSVRDLDKAFRAWWGCLKGKGRGKVRAPRFKRRSNSQSMRFTRNAFWVEGHTLRLTKVGSIPIVWSRELPAEPSSVTIMKDEAGRYCASFVVEVERPKLPASSKTVGVGIDLGLASLAVTSEGEKIAPPKFLRSALQRIRRLQRSLSRKEKGSHNRQKARLRLARAHVQVADQRLDHLHKLSTRLIRENQTVVLEDLNVSGMVKNRKLARAIADAGWRLLRTLLESKAEIYGREVKIISRWEPTSQTCSACGHRDGKKSLSVRAWRCSACGAEHDRDVNAARNILAAGLAARLNACGAEGKTSVLASGSEAGTHLNQGVQPCTT</sequence>
<dbReference type="GO" id="GO:0032196">
    <property type="term" value="P:transposition"/>
    <property type="evidence" value="ECO:0007669"/>
    <property type="project" value="UniProtKB-KW"/>
</dbReference>
<dbReference type="Pfam" id="PF01385">
    <property type="entry name" value="OrfB_IS605"/>
    <property type="match status" value="1"/>
</dbReference>
<organism evidence="11">
    <name type="scientific">Synechococcus sp. SB0676_bin_10</name>
    <dbReference type="NCBI Taxonomy" id="2604869"/>
    <lineage>
        <taxon>Bacteria</taxon>
        <taxon>Bacillati</taxon>
        <taxon>Cyanobacteriota</taxon>
        <taxon>Cyanophyceae</taxon>
        <taxon>Synechococcales</taxon>
        <taxon>Synechococcaceae</taxon>
        <taxon>Synechococcus</taxon>
    </lineage>
</organism>
<evidence type="ECO:0000256" key="5">
    <source>
        <dbReference type="ARBA" id="ARBA00022833"/>
    </source>
</evidence>
<feature type="domain" description="Cas12f1-like TNB" evidence="9">
    <location>
        <begin position="301"/>
        <end position="368"/>
    </location>
</feature>
<dbReference type="GO" id="GO:0003677">
    <property type="term" value="F:DNA binding"/>
    <property type="evidence" value="ECO:0007669"/>
    <property type="project" value="UniProtKB-KW"/>
</dbReference>
<keyword evidence="5" id="KW-0862">Zinc</keyword>
<dbReference type="PANTHER" id="PTHR30405:SF25">
    <property type="entry name" value="RNA-GUIDED DNA ENDONUCLEASE INSQ-RELATED"/>
    <property type="match status" value="1"/>
</dbReference>
<evidence type="ECO:0000259" key="10">
    <source>
        <dbReference type="Pfam" id="PF12323"/>
    </source>
</evidence>